<accession>A0A238HEJ9</accession>
<reference evidence="2" key="3">
    <citation type="submission" date="2017-06" db="EMBL/GenBank/DDBJ databases">
        <authorList>
            <person name="Kim H.J."/>
            <person name="Triplett B.A."/>
        </authorList>
    </citation>
    <scope>NUCLEOTIDE SEQUENCE [LARGE SCALE GENOMIC DNA]</scope>
    <source>
        <strain evidence="2">Kingella_eburonensis</strain>
    </source>
</reference>
<dbReference type="EMBL" id="FXUV02000002">
    <property type="protein sequence ID" value="SNB53710.1"/>
    <property type="molecule type" value="Genomic_DNA"/>
</dbReference>
<name>A0A238HEJ9_9NEIS</name>
<proteinExistence type="predicted"/>
<evidence type="ECO:0000313" key="2">
    <source>
        <dbReference type="EMBL" id="SNB53710.1"/>
    </source>
</evidence>
<dbReference type="OrthoDB" id="8614077at2"/>
<dbReference type="EMBL" id="FXUV01000010">
    <property type="protein sequence ID" value="SMQ11844.1"/>
    <property type="molecule type" value="Genomic_DNA"/>
</dbReference>
<reference evidence="3" key="2">
    <citation type="submission" date="2017-06" db="EMBL/GenBank/DDBJ databases">
        <authorList>
            <person name="Laurent S."/>
        </authorList>
    </citation>
    <scope>NUCLEOTIDE SEQUENCE [LARGE SCALE GENOMIC DNA]</scope>
</reference>
<reference evidence="1" key="1">
    <citation type="submission" date="2017-05" db="EMBL/GenBank/DDBJ databases">
        <authorList>
            <person name="Song R."/>
            <person name="Chenine A.L."/>
            <person name="Ruprecht R.M."/>
        </authorList>
    </citation>
    <scope>NUCLEOTIDE SEQUENCE</scope>
    <source>
        <strain evidence="1">Kingella_eburonensis</strain>
    </source>
</reference>
<dbReference type="GeneID" id="83625346"/>
<sequence>MYNSKTAFEVYKRSKALNEKAIISEFTMVLDNEPDAQYLLKQFPVPITSAEDVIEVPLIGGMKTQTSQVARFDHRGSIAFQETVTGHVRALFEKLAAERTVSNRPTFNYSRLLKI</sequence>
<dbReference type="RefSeq" id="WP_052368657.1">
    <property type="nucleotide sequence ID" value="NZ_CCNJ01000031.1"/>
</dbReference>
<dbReference type="Proteomes" id="UP000215450">
    <property type="component" value="Unassembled WGS sequence"/>
</dbReference>
<keyword evidence="3" id="KW-1185">Reference proteome</keyword>
<evidence type="ECO:0000313" key="3">
    <source>
        <dbReference type="Proteomes" id="UP000215450"/>
    </source>
</evidence>
<protein>
    <submittedName>
        <fullName evidence="1">Uncharacterized protein</fullName>
    </submittedName>
</protein>
<evidence type="ECO:0000313" key="1">
    <source>
        <dbReference type="EMBL" id="SMQ11844.1"/>
    </source>
</evidence>
<organism evidence="1">
    <name type="scientific">Kingella negevensis</name>
    <dbReference type="NCBI Taxonomy" id="1522312"/>
    <lineage>
        <taxon>Bacteria</taxon>
        <taxon>Pseudomonadati</taxon>
        <taxon>Pseudomonadota</taxon>
        <taxon>Betaproteobacteria</taxon>
        <taxon>Neisseriales</taxon>
        <taxon>Neisseriaceae</taxon>
        <taxon>Kingella</taxon>
    </lineage>
</organism>
<dbReference type="STRING" id="1522312.GCA_900177895_01253"/>
<gene>
    <name evidence="2" type="ORF">KEBURONENSIS_00727</name>
    <name evidence="1" type="ORF">KEBURONENSIS_00848</name>
</gene>
<dbReference type="AlphaFoldDB" id="A0A238HEJ9"/>